<keyword evidence="1" id="KW-1133">Transmembrane helix</keyword>
<feature type="transmembrane region" description="Helical" evidence="1">
    <location>
        <begin position="199"/>
        <end position="215"/>
    </location>
</feature>
<keyword evidence="3" id="KW-1185">Reference proteome</keyword>
<name>A0ABQ5W4W7_9HYPH</name>
<feature type="transmembrane region" description="Helical" evidence="1">
    <location>
        <begin position="32"/>
        <end position="49"/>
    </location>
</feature>
<dbReference type="Proteomes" id="UP001156691">
    <property type="component" value="Unassembled WGS sequence"/>
</dbReference>
<sequence length="225" mass="24093">MPTNERVEVQPRWSRPRLPEGLATRLTGPGGYYNLGNAIGLGMGLLLQMRLDLSGEAGLFASLGAAGQYLAGGWSAAALTVATIIFFWSGEEYHRAWANGIPNPLRIQRGDFLSGMGSVALGVSLLLVADPILAATSGLLHAAGKFGSAFKLGAHRARLFGVNVPELFRVSVLVSRFPAIVVALIEIARLLGGLMIDPFHDLAMPITLLLCYLLWSRADMLLLNK</sequence>
<comment type="caution">
    <text evidence="2">The sequence shown here is derived from an EMBL/GenBank/DDBJ whole genome shotgun (WGS) entry which is preliminary data.</text>
</comment>
<keyword evidence="1" id="KW-0812">Transmembrane</keyword>
<organism evidence="2 3">
    <name type="scientific">Devosia nitrariae</name>
    <dbReference type="NCBI Taxonomy" id="2071872"/>
    <lineage>
        <taxon>Bacteria</taxon>
        <taxon>Pseudomonadati</taxon>
        <taxon>Pseudomonadota</taxon>
        <taxon>Alphaproteobacteria</taxon>
        <taxon>Hyphomicrobiales</taxon>
        <taxon>Devosiaceae</taxon>
        <taxon>Devosia</taxon>
    </lineage>
</organism>
<evidence type="ECO:0000313" key="3">
    <source>
        <dbReference type="Proteomes" id="UP001156691"/>
    </source>
</evidence>
<accession>A0ABQ5W4W7</accession>
<proteinExistence type="predicted"/>
<feature type="transmembrane region" description="Helical" evidence="1">
    <location>
        <begin position="69"/>
        <end position="89"/>
    </location>
</feature>
<evidence type="ECO:0000256" key="1">
    <source>
        <dbReference type="SAM" id="Phobius"/>
    </source>
</evidence>
<reference evidence="3" key="1">
    <citation type="journal article" date="2019" name="Int. J. Syst. Evol. Microbiol.">
        <title>The Global Catalogue of Microorganisms (GCM) 10K type strain sequencing project: providing services to taxonomists for standard genome sequencing and annotation.</title>
        <authorList>
            <consortium name="The Broad Institute Genomics Platform"/>
            <consortium name="The Broad Institute Genome Sequencing Center for Infectious Disease"/>
            <person name="Wu L."/>
            <person name="Ma J."/>
        </authorList>
    </citation>
    <scope>NUCLEOTIDE SEQUENCE [LARGE SCALE GENOMIC DNA]</scope>
    <source>
        <strain evidence="3">NBRC 112416</strain>
    </source>
</reference>
<keyword evidence="1" id="KW-0472">Membrane</keyword>
<gene>
    <name evidence="2" type="ORF">GCM10010862_23630</name>
</gene>
<feature type="transmembrane region" description="Helical" evidence="1">
    <location>
        <begin position="110"/>
        <end position="129"/>
    </location>
</feature>
<dbReference type="EMBL" id="BSNS01000011">
    <property type="protein sequence ID" value="GLQ55104.1"/>
    <property type="molecule type" value="Genomic_DNA"/>
</dbReference>
<evidence type="ECO:0000313" key="2">
    <source>
        <dbReference type="EMBL" id="GLQ55104.1"/>
    </source>
</evidence>
<protein>
    <submittedName>
        <fullName evidence="2">Uncharacterized protein</fullName>
    </submittedName>
</protein>